<gene>
    <name evidence="1" type="ORF">A1D17_03215</name>
</gene>
<dbReference type="AlphaFoldDB" id="A0A166QN34"/>
<proteinExistence type="predicted"/>
<organism evidence="1 2">
    <name type="scientific">Pseudomonas fluorescens</name>
    <dbReference type="NCBI Taxonomy" id="294"/>
    <lineage>
        <taxon>Bacteria</taxon>
        <taxon>Pseudomonadati</taxon>
        <taxon>Pseudomonadota</taxon>
        <taxon>Gammaproteobacteria</taxon>
        <taxon>Pseudomonadales</taxon>
        <taxon>Pseudomonadaceae</taxon>
        <taxon>Pseudomonas</taxon>
    </lineage>
</organism>
<dbReference type="EMBL" id="LUKJ01000002">
    <property type="protein sequence ID" value="KZN20564.1"/>
    <property type="molecule type" value="Genomic_DNA"/>
</dbReference>
<accession>A0A166QN34</accession>
<dbReference type="RefSeq" id="WP_063340612.1">
    <property type="nucleotide sequence ID" value="NZ_LUKJ01000002.1"/>
</dbReference>
<protein>
    <submittedName>
        <fullName evidence="1">Uncharacterized protein</fullName>
    </submittedName>
</protein>
<evidence type="ECO:0000313" key="2">
    <source>
        <dbReference type="Proteomes" id="UP000076489"/>
    </source>
</evidence>
<reference evidence="1 2" key="2">
    <citation type="journal article" date="2018" name="Nature">
        <title>Mutant phenotypes for thousands of bacterial genes of unknown function.</title>
        <authorList>
            <person name="Price M.N."/>
            <person name="Wetmore K.M."/>
            <person name="Waters R.J."/>
            <person name="Callaghan M."/>
            <person name="Ray J."/>
            <person name="Liu H."/>
            <person name="Kuehl J.V."/>
            <person name="Melnyk R.A."/>
            <person name="Lamson J.S."/>
            <person name="Suh Y."/>
            <person name="Carlson H.K."/>
            <person name="Esquivel Z."/>
            <person name="Sadeeshkumar H."/>
            <person name="Chakraborty R."/>
            <person name="Zane G.M."/>
            <person name="Rubin B.E."/>
            <person name="Wall J.D."/>
            <person name="Visel A."/>
            <person name="Bristow J."/>
            <person name="Blow M.J."/>
            <person name="Arkin A.P."/>
            <person name="Deutschbauer A.M."/>
        </authorList>
    </citation>
    <scope>NUCLEOTIDE SEQUENCE [LARGE SCALE GENOMIC DNA]</scope>
    <source>
        <strain evidence="1 2">FW300-N1B4</strain>
    </source>
</reference>
<evidence type="ECO:0000313" key="1">
    <source>
        <dbReference type="EMBL" id="KZN20564.1"/>
    </source>
</evidence>
<comment type="caution">
    <text evidence="1">The sequence shown here is derived from an EMBL/GenBank/DDBJ whole genome shotgun (WGS) entry which is preliminary data.</text>
</comment>
<name>A0A166QN34_PSEFL</name>
<sequence length="174" mass="19227">MKKFTNAFRSFRACNAAKASLVAHANSDFAQHKKDKAIVERYSAYLDLHHWAASPLLVGMTEQAKAELRAWGVVFTADLNAFHEKTKALEAEHLTAFKEALYAIGVQAGQEFLKSSGRLDRRLSKATLNAGSVRCNMLDGKRYVSVFEEGSNSAKGFFHATSLTPKTLALGFQR</sequence>
<dbReference type="Proteomes" id="UP000076489">
    <property type="component" value="Unassembled WGS sequence"/>
</dbReference>
<reference evidence="2" key="1">
    <citation type="submission" date="2016-03" db="EMBL/GenBank/DDBJ databases">
        <authorList>
            <person name="Ray J."/>
            <person name="Price M."/>
            <person name="Deutschbauer A."/>
        </authorList>
    </citation>
    <scope>NUCLEOTIDE SEQUENCE [LARGE SCALE GENOMIC DNA]</scope>
    <source>
        <strain evidence="2">FW300-N1B4</strain>
    </source>
</reference>